<protein>
    <submittedName>
        <fullName evidence="7">1,4-beta-glucanase</fullName>
    </submittedName>
</protein>
<evidence type="ECO:0000259" key="6">
    <source>
        <dbReference type="Pfam" id="PF00150"/>
    </source>
</evidence>
<keyword evidence="4" id="KW-0326">Glycosidase</keyword>
<name>A0A7C4FI36_9CREN</name>
<dbReference type="PANTHER" id="PTHR35923:SF2">
    <property type="entry name" value="ENDOGLUCANASE"/>
    <property type="match status" value="1"/>
</dbReference>
<keyword evidence="1" id="KW-0378">Hydrolase</keyword>
<evidence type="ECO:0000256" key="2">
    <source>
        <dbReference type="ARBA" id="ARBA00023001"/>
    </source>
</evidence>
<evidence type="ECO:0000256" key="4">
    <source>
        <dbReference type="ARBA" id="ARBA00023295"/>
    </source>
</evidence>
<reference evidence="7" key="1">
    <citation type="journal article" date="2020" name="mSystems">
        <title>Genome- and Community-Level Interaction Insights into Carbon Utilization and Element Cycling Functions of Hydrothermarchaeota in Hydrothermal Sediment.</title>
        <authorList>
            <person name="Zhou Z."/>
            <person name="Liu Y."/>
            <person name="Xu W."/>
            <person name="Pan J."/>
            <person name="Luo Z.H."/>
            <person name="Li M."/>
        </authorList>
    </citation>
    <scope>NUCLEOTIDE SEQUENCE [LARGE SCALE GENOMIC DNA]</scope>
    <source>
        <strain evidence="7">SpSt-732</strain>
    </source>
</reference>
<keyword evidence="3" id="KW-0119">Carbohydrate metabolism</keyword>
<dbReference type="InterPro" id="IPR017853">
    <property type="entry name" value="GH"/>
</dbReference>
<accession>A0A7C4FI36</accession>
<dbReference type="GO" id="GO:0030245">
    <property type="term" value="P:cellulose catabolic process"/>
    <property type="evidence" value="ECO:0007669"/>
    <property type="project" value="UniProtKB-KW"/>
</dbReference>
<dbReference type="Pfam" id="PF00150">
    <property type="entry name" value="Cellulase"/>
    <property type="match status" value="1"/>
</dbReference>
<evidence type="ECO:0000256" key="3">
    <source>
        <dbReference type="ARBA" id="ARBA00023277"/>
    </source>
</evidence>
<dbReference type="PANTHER" id="PTHR35923">
    <property type="entry name" value="MAJOR EXTRACELLULAR ENDOGLUCANASE"/>
    <property type="match status" value="1"/>
</dbReference>
<organism evidence="7">
    <name type="scientific">Ignisphaera aggregans</name>
    <dbReference type="NCBI Taxonomy" id="334771"/>
    <lineage>
        <taxon>Archaea</taxon>
        <taxon>Thermoproteota</taxon>
        <taxon>Thermoprotei</taxon>
        <taxon>Desulfurococcales</taxon>
        <taxon>Desulfurococcaceae</taxon>
        <taxon>Ignisphaera</taxon>
    </lineage>
</organism>
<evidence type="ECO:0000256" key="1">
    <source>
        <dbReference type="ARBA" id="ARBA00022801"/>
    </source>
</evidence>
<comment type="caution">
    <text evidence="7">The sequence shown here is derived from an EMBL/GenBank/DDBJ whole genome shotgun (WGS) entry which is preliminary data.</text>
</comment>
<dbReference type="GO" id="GO:0004553">
    <property type="term" value="F:hydrolase activity, hydrolyzing O-glycosyl compounds"/>
    <property type="evidence" value="ECO:0007669"/>
    <property type="project" value="InterPro"/>
</dbReference>
<dbReference type="InterPro" id="IPR001547">
    <property type="entry name" value="Glyco_hydro_5"/>
</dbReference>
<feature type="domain" description="Glycoside hydrolase family 5" evidence="6">
    <location>
        <begin position="47"/>
        <end position="340"/>
    </location>
</feature>
<dbReference type="AlphaFoldDB" id="A0A7C4FI36"/>
<dbReference type="Gene3D" id="3.20.20.80">
    <property type="entry name" value="Glycosidases"/>
    <property type="match status" value="1"/>
</dbReference>
<dbReference type="EMBL" id="DTFF01000068">
    <property type="protein sequence ID" value="HGI88369.1"/>
    <property type="molecule type" value="Genomic_DNA"/>
</dbReference>
<dbReference type="SUPFAM" id="SSF51445">
    <property type="entry name" value="(Trans)glycosidases"/>
    <property type="match status" value="1"/>
</dbReference>
<keyword evidence="5" id="KW-0624">Polysaccharide degradation</keyword>
<sequence>MDVEYRVRGSEIYFYKGGDEKPLALLGVTWSGFELRSYVVGGLTARRWVDILETVKSLGFNAIRIPFCAATARPGTRPALRAVSYALNSDLGGLDSVSIMERIVAKAAELGIHILLCFHNISCVYFEPLWYTPVFTEQSFIETWLYIAKRFGRYWNVVGAELFNSPHATRFASSEYTRSDVATWGMGNPKTDWNLAAERIGKAVLEVAPHWLIVVKGVQITNPKSDNVPLYSGEVFWGENLRAVRDYPVNLPREKLVYSVNTYGPDVYVQQYFNDPSVFPDNLYKIWDQNWGYVKKQLGYPIIVAEFGGKHGEGDPRDVMWHKKFVEYLMETNICHWFYLALNPGHELTNGLLQPDWRTPKPHKFPTLKALIDYCVTRYSKA</sequence>
<evidence type="ECO:0000313" key="7">
    <source>
        <dbReference type="EMBL" id="HGI88369.1"/>
    </source>
</evidence>
<proteinExistence type="predicted"/>
<gene>
    <name evidence="7" type="ORF">ENV14_08310</name>
</gene>
<evidence type="ECO:0000256" key="5">
    <source>
        <dbReference type="ARBA" id="ARBA00023326"/>
    </source>
</evidence>
<keyword evidence="2" id="KW-0136">Cellulose degradation</keyword>